<accession>A0ABM8XUI5</accession>
<dbReference type="PROSITE" id="PS50931">
    <property type="entry name" value="HTH_LYSR"/>
    <property type="match status" value="1"/>
</dbReference>
<dbReference type="PRINTS" id="PR00039">
    <property type="entry name" value="HTHLYSR"/>
</dbReference>
<evidence type="ECO:0000256" key="3">
    <source>
        <dbReference type="ARBA" id="ARBA00023125"/>
    </source>
</evidence>
<keyword evidence="4" id="KW-0804">Transcription</keyword>
<keyword evidence="3" id="KW-0238">DNA-binding</keyword>
<dbReference type="InterPro" id="IPR000847">
    <property type="entry name" value="LysR_HTH_N"/>
</dbReference>
<dbReference type="InterPro" id="IPR050950">
    <property type="entry name" value="HTH-type_LysR_regulators"/>
</dbReference>
<dbReference type="InterPro" id="IPR036390">
    <property type="entry name" value="WH_DNA-bd_sf"/>
</dbReference>
<dbReference type="Proteomes" id="UP000727654">
    <property type="component" value="Unassembled WGS sequence"/>
</dbReference>
<evidence type="ECO:0000256" key="1">
    <source>
        <dbReference type="ARBA" id="ARBA00009437"/>
    </source>
</evidence>
<dbReference type="Gene3D" id="3.40.190.290">
    <property type="match status" value="1"/>
</dbReference>
<evidence type="ECO:0000259" key="5">
    <source>
        <dbReference type="PROSITE" id="PS50931"/>
    </source>
</evidence>
<comment type="similarity">
    <text evidence="1">Belongs to the LysR transcriptional regulatory family.</text>
</comment>
<dbReference type="PANTHER" id="PTHR30419">
    <property type="entry name" value="HTH-TYPE TRANSCRIPTIONAL REGULATOR YBHD"/>
    <property type="match status" value="1"/>
</dbReference>
<evidence type="ECO:0000256" key="2">
    <source>
        <dbReference type="ARBA" id="ARBA00023015"/>
    </source>
</evidence>
<dbReference type="Gene3D" id="1.10.10.10">
    <property type="entry name" value="Winged helix-like DNA-binding domain superfamily/Winged helix DNA-binding domain"/>
    <property type="match status" value="1"/>
</dbReference>
<dbReference type="RefSeq" id="WP_224082569.1">
    <property type="nucleotide sequence ID" value="NZ_CAJZAI010000022.1"/>
</dbReference>
<evidence type="ECO:0000256" key="4">
    <source>
        <dbReference type="ARBA" id="ARBA00023163"/>
    </source>
</evidence>
<gene>
    <name evidence="6" type="primary">cynR_11</name>
    <name evidence="6" type="ORF">LMG23992_05134</name>
</gene>
<dbReference type="InterPro" id="IPR036388">
    <property type="entry name" value="WH-like_DNA-bd_sf"/>
</dbReference>
<dbReference type="PANTHER" id="PTHR30419:SF8">
    <property type="entry name" value="NITROGEN ASSIMILATION TRANSCRIPTIONAL ACTIVATOR-RELATED"/>
    <property type="match status" value="1"/>
</dbReference>
<evidence type="ECO:0000313" key="7">
    <source>
        <dbReference type="Proteomes" id="UP000727654"/>
    </source>
</evidence>
<dbReference type="Pfam" id="PF00126">
    <property type="entry name" value="HTH_1"/>
    <property type="match status" value="1"/>
</dbReference>
<keyword evidence="2" id="KW-0805">Transcription regulation</keyword>
<dbReference type="EMBL" id="CAJZAI010000022">
    <property type="protein sequence ID" value="CAG9184030.1"/>
    <property type="molecule type" value="Genomic_DNA"/>
</dbReference>
<dbReference type="SUPFAM" id="SSF46785">
    <property type="entry name" value="Winged helix' DNA-binding domain"/>
    <property type="match status" value="1"/>
</dbReference>
<name>A0ABM8XUI5_9BURK</name>
<proteinExistence type="inferred from homology"/>
<comment type="caution">
    <text evidence="6">The sequence shown here is derived from an EMBL/GenBank/DDBJ whole genome shotgun (WGS) entry which is preliminary data.</text>
</comment>
<protein>
    <submittedName>
        <fullName evidence="6">HTH-type transcriptional regulator CynR</fullName>
    </submittedName>
</protein>
<dbReference type="Pfam" id="PF03466">
    <property type="entry name" value="LysR_substrate"/>
    <property type="match status" value="1"/>
</dbReference>
<reference evidence="6 7" key="1">
    <citation type="submission" date="2021-08" db="EMBL/GenBank/DDBJ databases">
        <authorList>
            <person name="Peeters C."/>
        </authorList>
    </citation>
    <scope>NUCLEOTIDE SEQUENCE [LARGE SCALE GENOMIC DNA]</scope>
    <source>
        <strain evidence="6 7">LMG 23992</strain>
    </source>
</reference>
<keyword evidence="7" id="KW-1185">Reference proteome</keyword>
<evidence type="ECO:0000313" key="6">
    <source>
        <dbReference type="EMBL" id="CAG9184030.1"/>
    </source>
</evidence>
<dbReference type="CDD" id="cd08440">
    <property type="entry name" value="PBP2_LTTR_like_4"/>
    <property type="match status" value="1"/>
</dbReference>
<dbReference type="SUPFAM" id="SSF53850">
    <property type="entry name" value="Periplasmic binding protein-like II"/>
    <property type="match status" value="1"/>
</dbReference>
<dbReference type="InterPro" id="IPR005119">
    <property type="entry name" value="LysR_subst-bd"/>
</dbReference>
<feature type="domain" description="HTH lysR-type" evidence="5">
    <location>
        <begin position="3"/>
        <end position="60"/>
    </location>
</feature>
<organism evidence="6 7">
    <name type="scientific">Cupriavidus laharis</name>
    <dbReference type="NCBI Taxonomy" id="151654"/>
    <lineage>
        <taxon>Bacteria</taxon>
        <taxon>Pseudomonadati</taxon>
        <taxon>Pseudomonadota</taxon>
        <taxon>Betaproteobacteria</taxon>
        <taxon>Burkholderiales</taxon>
        <taxon>Burkholderiaceae</taxon>
        <taxon>Cupriavidus</taxon>
    </lineage>
</organism>
<sequence>MNITLRQLRAFVAVAQLGGFSAAAVRLHLTQSALSTLVRSLEEEIGVQLFERTTRSVKLGDSGRDFFPLAERLLVDLHSAVTETRTRAERARGRIVVAVTPTFASTLLPAVLDRYRVEHPDVFVVLRDDVAPNEIRRLVHDSEVDLGIGPLDRAQRELLVGDVLIDDELVLACPQDHYLARKKSVSWGDLADLPIIGFPRDNALQSLVDDATSATGLRLHSRYEVSSIATAVALVDIGLGVSVLPSYTATSRRVGRVKYRRLLNPLVKRELCLLRLRDRAMSSAAHAFANVLLDHMNALHKRPASKPR</sequence>